<proteinExistence type="predicted"/>
<feature type="transmembrane region" description="Helical" evidence="6">
    <location>
        <begin position="271"/>
        <end position="294"/>
    </location>
</feature>
<dbReference type="Pfam" id="PF01943">
    <property type="entry name" value="Polysacc_synt"/>
    <property type="match status" value="1"/>
</dbReference>
<feature type="transmembrane region" description="Helical" evidence="6">
    <location>
        <begin position="91"/>
        <end position="111"/>
    </location>
</feature>
<dbReference type="Proteomes" id="UP001211204">
    <property type="component" value="Chromosome"/>
</dbReference>
<feature type="transmembrane region" description="Helical" evidence="6">
    <location>
        <begin position="361"/>
        <end position="382"/>
    </location>
</feature>
<feature type="transmembrane region" description="Helical" evidence="6">
    <location>
        <begin position="238"/>
        <end position="259"/>
    </location>
</feature>
<dbReference type="PANTHER" id="PTHR30250:SF11">
    <property type="entry name" value="O-ANTIGEN TRANSPORTER-RELATED"/>
    <property type="match status" value="1"/>
</dbReference>
<organism evidence="7 8">
    <name type="scientific">Polynucleobacter yangtzensis</name>
    <dbReference type="NCBI Taxonomy" id="1743159"/>
    <lineage>
        <taxon>Bacteria</taxon>
        <taxon>Pseudomonadati</taxon>
        <taxon>Pseudomonadota</taxon>
        <taxon>Betaproteobacteria</taxon>
        <taxon>Burkholderiales</taxon>
        <taxon>Burkholderiaceae</taxon>
        <taxon>Polynucleobacter</taxon>
    </lineage>
</organism>
<dbReference type="PANTHER" id="PTHR30250">
    <property type="entry name" value="PST FAMILY PREDICTED COLANIC ACID TRANSPORTER"/>
    <property type="match status" value="1"/>
</dbReference>
<keyword evidence="4 6" id="KW-1133">Transmembrane helix</keyword>
<dbReference type="EMBL" id="AP026974">
    <property type="protein sequence ID" value="BDT78430.1"/>
    <property type="molecule type" value="Genomic_DNA"/>
</dbReference>
<feature type="transmembrane region" description="Helical" evidence="6">
    <location>
        <begin position="67"/>
        <end position="85"/>
    </location>
</feature>
<feature type="transmembrane region" description="Helical" evidence="6">
    <location>
        <begin position="149"/>
        <end position="170"/>
    </location>
</feature>
<feature type="transmembrane region" description="Helical" evidence="6">
    <location>
        <begin position="20"/>
        <end position="39"/>
    </location>
</feature>
<reference evidence="7 8" key="1">
    <citation type="submission" date="2022-11" db="EMBL/GenBank/DDBJ databases">
        <title>Complete Genome Sequences of three Polynucleobacter sp. Subcluster PnecC Strains KF022, KF023, and KF032 Isolated from a Shallow Eutrophic Lake in Japan.</title>
        <authorList>
            <person name="Ogata Y."/>
            <person name="Watanabe K."/>
            <person name="Takemine S."/>
            <person name="Shindo C."/>
            <person name="Kurokawa R."/>
            <person name="Suda W."/>
        </authorList>
    </citation>
    <scope>NUCLEOTIDE SEQUENCE [LARGE SCALE GENOMIC DNA]</scope>
    <source>
        <strain evidence="7 8">KF032</strain>
    </source>
</reference>
<keyword evidence="8" id="KW-1185">Reference proteome</keyword>
<gene>
    <name evidence="7" type="ORF">PKF032_03180</name>
</gene>
<evidence type="ECO:0000256" key="4">
    <source>
        <dbReference type="ARBA" id="ARBA00022989"/>
    </source>
</evidence>
<comment type="subcellular location">
    <subcellularLocation>
        <location evidence="1">Cell membrane</location>
        <topology evidence="1">Multi-pass membrane protein</topology>
    </subcellularLocation>
</comment>
<accession>A0ABM8CKR7</accession>
<dbReference type="InterPro" id="IPR050833">
    <property type="entry name" value="Poly_Biosynth_Transport"/>
</dbReference>
<feature type="transmembrane region" description="Helical" evidence="6">
    <location>
        <begin position="196"/>
        <end position="214"/>
    </location>
</feature>
<evidence type="ECO:0000313" key="7">
    <source>
        <dbReference type="EMBL" id="BDT78430.1"/>
    </source>
</evidence>
<keyword evidence="2" id="KW-1003">Cell membrane</keyword>
<feature type="transmembrane region" description="Helical" evidence="6">
    <location>
        <begin position="333"/>
        <end position="355"/>
    </location>
</feature>
<evidence type="ECO:0000256" key="3">
    <source>
        <dbReference type="ARBA" id="ARBA00022692"/>
    </source>
</evidence>
<keyword evidence="3 6" id="KW-0812">Transmembrane</keyword>
<evidence type="ECO:0000256" key="2">
    <source>
        <dbReference type="ARBA" id="ARBA00022475"/>
    </source>
</evidence>
<feature type="transmembrane region" description="Helical" evidence="6">
    <location>
        <begin position="306"/>
        <end position="326"/>
    </location>
</feature>
<sequence length="412" mass="45865">MGLLVSIAIARHYGPAEFGQLSYVLLAASLFGALATLGLDEIGPRDMAAMHADHPSRADMLQTILRIRLFGGLTAYILLLGFIYLDAGTGSIWWIAIILGLYLPLQSADAYDYCFRVEKKFNYIACTRSISALISSALKMVAILLGWPIYAIAGAMTGEYAFSGAIFTFLNKSKLKISGKFNSLYAVQLIRRSWKIMLAGIVVAFQVRVEYYLIEKYLGWDSVGQYAAALKIFETLDVIPIIFTVVLMPELAIYIRSGVKQKFAESYQGSYLAGILIYLFMIPIMLVIIWIFPIAFGDKYIAAQELLPFLLIRPLLVMISVIRGVFVVLDHRYFYPIVSSMLGLIVTIVIASMLIPLYGLYGAIAANLLGLFSSTILCDLFFYRESSYALFTCWKQFGAVIGRLVLTSANRQ</sequence>
<protein>
    <submittedName>
        <fullName evidence="7">O-unit flippase</fullName>
    </submittedName>
</protein>
<name>A0ABM8CKR7_9BURK</name>
<evidence type="ECO:0000256" key="6">
    <source>
        <dbReference type="SAM" id="Phobius"/>
    </source>
</evidence>
<evidence type="ECO:0000256" key="5">
    <source>
        <dbReference type="ARBA" id="ARBA00023136"/>
    </source>
</evidence>
<evidence type="ECO:0000256" key="1">
    <source>
        <dbReference type="ARBA" id="ARBA00004651"/>
    </source>
</evidence>
<dbReference type="InterPro" id="IPR002797">
    <property type="entry name" value="Polysacc_synth"/>
</dbReference>
<keyword evidence="5 6" id="KW-0472">Membrane</keyword>
<evidence type="ECO:0000313" key="8">
    <source>
        <dbReference type="Proteomes" id="UP001211204"/>
    </source>
</evidence>